<dbReference type="GO" id="GO:0016887">
    <property type="term" value="F:ATP hydrolysis activity"/>
    <property type="evidence" value="ECO:0007669"/>
    <property type="project" value="TreeGrafter"/>
</dbReference>
<keyword evidence="1 3" id="KW-0547">Nucleotide-binding</keyword>
<gene>
    <name evidence="4" type="ORF">GXY80_12795</name>
</gene>
<dbReference type="InterPro" id="IPR033756">
    <property type="entry name" value="YlxH/NBP35"/>
</dbReference>
<dbReference type="AlphaFoldDB" id="A0A971S1M2"/>
<dbReference type="GO" id="GO:0009898">
    <property type="term" value="C:cytoplasmic side of plasma membrane"/>
    <property type="evidence" value="ECO:0007669"/>
    <property type="project" value="TreeGrafter"/>
</dbReference>
<dbReference type="InterPro" id="IPR050625">
    <property type="entry name" value="ParA/MinD_ATPase"/>
</dbReference>
<evidence type="ECO:0000256" key="2">
    <source>
        <dbReference type="ARBA" id="ARBA00022840"/>
    </source>
</evidence>
<reference evidence="4" key="1">
    <citation type="journal article" date="2020" name="Biotechnol. Biofuels">
        <title>New insights from the biogas microbiome by comprehensive genome-resolved metagenomics of nearly 1600 species originating from multiple anaerobic digesters.</title>
        <authorList>
            <person name="Campanaro S."/>
            <person name="Treu L."/>
            <person name="Rodriguez-R L.M."/>
            <person name="Kovalovszki A."/>
            <person name="Ziels R.M."/>
            <person name="Maus I."/>
            <person name="Zhu X."/>
            <person name="Kougias P.G."/>
            <person name="Basile A."/>
            <person name="Luo G."/>
            <person name="Schluter A."/>
            <person name="Konstantinidis K.T."/>
            <person name="Angelidaki I."/>
        </authorList>
    </citation>
    <scope>NUCLEOTIDE SEQUENCE</scope>
    <source>
        <strain evidence="4">AS06rmzACSIP_7</strain>
    </source>
</reference>
<evidence type="ECO:0000256" key="3">
    <source>
        <dbReference type="PIRSR" id="PIRSR003092-1"/>
    </source>
</evidence>
<dbReference type="Proteomes" id="UP000777265">
    <property type="component" value="Unassembled WGS sequence"/>
</dbReference>
<accession>A0A971S1M2</accession>
<organism evidence="4 5">
    <name type="scientific">Syntrophorhabdus aromaticivorans</name>
    <dbReference type="NCBI Taxonomy" id="328301"/>
    <lineage>
        <taxon>Bacteria</taxon>
        <taxon>Pseudomonadati</taxon>
        <taxon>Thermodesulfobacteriota</taxon>
        <taxon>Syntrophorhabdia</taxon>
        <taxon>Syntrophorhabdales</taxon>
        <taxon>Syntrophorhabdaceae</taxon>
        <taxon>Syntrophorhabdus</taxon>
    </lineage>
</organism>
<dbReference type="SUPFAM" id="SSF52540">
    <property type="entry name" value="P-loop containing nucleoside triphosphate hydrolases"/>
    <property type="match status" value="1"/>
</dbReference>
<dbReference type="PANTHER" id="PTHR43384:SF4">
    <property type="entry name" value="CELLULOSE BIOSYNTHESIS PROTEIN BCSQ-RELATED"/>
    <property type="match status" value="1"/>
</dbReference>
<protein>
    <submittedName>
        <fullName evidence="4">MinD/ParA family protein</fullName>
    </submittedName>
</protein>
<dbReference type="GO" id="GO:0005524">
    <property type="term" value="F:ATP binding"/>
    <property type="evidence" value="ECO:0007669"/>
    <property type="project" value="UniProtKB-KW"/>
</dbReference>
<dbReference type="InterPro" id="IPR025501">
    <property type="entry name" value="MinD_FleN"/>
</dbReference>
<dbReference type="GO" id="GO:0051782">
    <property type="term" value="P:negative regulation of cell division"/>
    <property type="evidence" value="ECO:0007669"/>
    <property type="project" value="TreeGrafter"/>
</dbReference>
<evidence type="ECO:0000313" key="5">
    <source>
        <dbReference type="Proteomes" id="UP000777265"/>
    </source>
</evidence>
<dbReference type="EMBL" id="JAAYEE010000237">
    <property type="protein sequence ID" value="NLW36333.1"/>
    <property type="molecule type" value="Genomic_DNA"/>
</dbReference>
<dbReference type="Gene3D" id="3.40.50.300">
    <property type="entry name" value="P-loop containing nucleotide triphosphate hydrolases"/>
    <property type="match status" value="1"/>
</dbReference>
<dbReference type="Pfam" id="PF10609">
    <property type="entry name" value="ParA"/>
    <property type="match status" value="1"/>
</dbReference>
<dbReference type="PANTHER" id="PTHR43384">
    <property type="entry name" value="SEPTUM SITE-DETERMINING PROTEIN MIND HOMOLOG, CHLOROPLASTIC-RELATED"/>
    <property type="match status" value="1"/>
</dbReference>
<dbReference type="PIRSF" id="PIRSF003092">
    <property type="entry name" value="MinD"/>
    <property type="match status" value="1"/>
</dbReference>
<name>A0A971S1M2_9BACT</name>
<keyword evidence="2 3" id="KW-0067">ATP-binding</keyword>
<feature type="binding site" evidence="3">
    <location>
        <begin position="14"/>
        <end position="21"/>
    </location>
    <ligand>
        <name>ATP</name>
        <dbReference type="ChEBI" id="CHEBI:30616"/>
    </ligand>
</feature>
<dbReference type="InterPro" id="IPR033875">
    <property type="entry name" value="FlhG"/>
</dbReference>
<sequence>MEKRRKNITITSGKGGVGKSSIVSNMAYLLGGMSESTYILDADLSLGNIDIMFGMAPRFNIKDLIEGNKRIGEIVVEGPCGIRIIPATSGIAEFSNLSLEERNILLSSVLELPEYDFLIVDTSAGISSNVEYFNAISEDVFVVVTPDPASLTDSYAVIKVLHKNTGRRDFNIIVNMAKDEKEAMGIFKKLTRVTDRFLDVYPDYYGYIPVDKNINVATKNQKLWVQQFPNTMATKALKKICNRLVA</sequence>
<dbReference type="InterPro" id="IPR027417">
    <property type="entry name" value="P-loop_NTPase"/>
</dbReference>
<dbReference type="GO" id="GO:0005829">
    <property type="term" value="C:cytosol"/>
    <property type="evidence" value="ECO:0007669"/>
    <property type="project" value="TreeGrafter"/>
</dbReference>
<dbReference type="CDD" id="cd02038">
    <property type="entry name" value="FlhG-like"/>
    <property type="match status" value="1"/>
</dbReference>
<proteinExistence type="predicted"/>
<evidence type="ECO:0000256" key="1">
    <source>
        <dbReference type="ARBA" id="ARBA00022741"/>
    </source>
</evidence>
<evidence type="ECO:0000313" key="4">
    <source>
        <dbReference type="EMBL" id="NLW36333.1"/>
    </source>
</evidence>
<reference evidence="4" key="2">
    <citation type="submission" date="2020-01" db="EMBL/GenBank/DDBJ databases">
        <authorList>
            <person name="Campanaro S."/>
        </authorList>
    </citation>
    <scope>NUCLEOTIDE SEQUENCE</scope>
    <source>
        <strain evidence="4">AS06rmzACSIP_7</strain>
    </source>
</reference>
<comment type="caution">
    <text evidence="4">The sequence shown here is derived from an EMBL/GenBank/DDBJ whole genome shotgun (WGS) entry which is preliminary data.</text>
</comment>